<dbReference type="InterPro" id="IPR050973">
    <property type="entry name" value="H3K9_Histone-Lys_N-MTase"/>
</dbReference>
<keyword evidence="6" id="KW-0479">Metal-binding</keyword>
<evidence type="ECO:0000256" key="4">
    <source>
        <dbReference type="ARBA" id="ARBA00022679"/>
    </source>
</evidence>
<dbReference type="Pfam" id="PF00856">
    <property type="entry name" value="SET"/>
    <property type="match status" value="1"/>
</dbReference>
<gene>
    <name evidence="10" type="ORF">HAKA00212_LOCUS8332</name>
</gene>
<evidence type="ECO:0000256" key="1">
    <source>
        <dbReference type="ARBA" id="ARBA00004286"/>
    </source>
</evidence>
<organism evidence="10">
    <name type="scientific">Heterosigma akashiwo</name>
    <name type="common">Chromophytic alga</name>
    <name type="synonym">Heterosigma carterae</name>
    <dbReference type="NCBI Taxonomy" id="2829"/>
    <lineage>
        <taxon>Eukaryota</taxon>
        <taxon>Sar</taxon>
        <taxon>Stramenopiles</taxon>
        <taxon>Ochrophyta</taxon>
        <taxon>Raphidophyceae</taxon>
        <taxon>Chattonellales</taxon>
        <taxon>Chattonellaceae</taxon>
        <taxon>Heterosigma</taxon>
    </lineage>
</organism>
<name>A0A7S3XR20_HETAK</name>
<evidence type="ECO:0000256" key="7">
    <source>
        <dbReference type="ARBA" id="ARBA00022833"/>
    </source>
</evidence>
<dbReference type="GO" id="GO:0005694">
    <property type="term" value="C:chromosome"/>
    <property type="evidence" value="ECO:0007669"/>
    <property type="project" value="UniProtKB-SubCell"/>
</dbReference>
<dbReference type="EMBL" id="HBIU01017876">
    <property type="protein sequence ID" value="CAE0629647.1"/>
    <property type="molecule type" value="Transcribed_RNA"/>
</dbReference>
<dbReference type="SMART" id="SM00317">
    <property type="entry name" value="SET"/>
    <property type="match status" value="1"/>
</dbReference>
<keyword evidence="3" id="KW-0489">Methyltransferase</keyword>
<dbReference type="PROSITE" id="PS50280">
    <property type="entry name" value="SET"/>
    <property type="match status" value="1"/>
</dbReference>
<keyword evidence="7" id="KW-0862">Zinc</keyword>
<proteinExistence type="predicted"/>
<evidence type="ECO:0000256" key="8">
    <source>
        <dbReference type="SAM" id="MobiDB-lite"/>
    </source>
</evidence>
<dbReference type="GO" id="GO:0032259">
    <property type="term" value="P:methylation"/>
    <property type="evidence" value="ECO:0007669"/>
    <property type="project" value="UniProtKB-KW"/>
</dbReference>
<dbReference type="Gene3D" id="2.170.270.10">
    <property type="entry name" value="SET domain"/>
    <property type="match status" value="1"/>
</dbReference>
<keyword evidence="2" id="KW-0158">Chromosome</keyword>
<accession>A0A7S3XR20</accession>
<dbReference type="PANTHER" id="PTHR46223">
    <property type="entry name" value="HISTONE-LYSINE N-METHYLTRANSFERASE SUV39H"/>
    <property type="match status" value="1"/>
</dbReference>
<dbReference type="AlphaFoldDB" id="A0A7S3XR20"/>
<dbReference type="InterPro" id="IPR001214">
    <property type="entry name" value="SET_dom"/>
</dbReference>
<keyword evidence="5" id="KW-0949">S-adenosyl-L-methionine</keyword>
<dbReference type="GO" id="GO:0046872">
    <property type="term" value="F:metal ion binding"/>
    <property type="evidence" value="ECO:0007669"/>
    <property type="project" value="UniProtKB-KW"/>
</dbReference>
<evidence type="ECO:0000259" key="9">
    <source>
        <dbReference type="PROSITE" id="PS50280"/>
    </source>
</evidence>
<dbReference type="InterPro" id="IPR046341">
    <property type="entry name" value="SET_dom_sf"/>
</dbReference>
<evidence type="ECO:0000256" key="6">
    <source>
        <dbReference type="ARBA" id="ARBA00022723"/>
    </source>
</evidence>
<keyword evidence="4" id="KW-0808">Transferase</keyword>
<dbReference type="GO" id="GO:0008168">
    <property type="term" value="F:methyltransferase activity"/>
    <property type="evidence" value="ECO:0007669"/>
    <property type="project" value="UniProtKB-KW"/>
</dbReference>
<comment type="subcellular location">
    <subcellularLocation>
        <location evidence="1">Chromosome</location>
    </subcellularLocation>
</comment>
<dbReference type="SUPFAM" id="SSF82199">
    <property type="entry name" value="SET domain"/>
    <property type="match status" value="1"/>
</dbReference>
<evidence type="ECO:0000256" key="2">
    <source>
        <dbReference type="ARBA" id="ARBA00022454"/>
    </source>
</evidence>
<evidence type="ECO:0000256" key="3">
    <source>
        <dbReference type="ARBA" id="ARBA00022603"/>
    </source>
</evidence>
<reference evidence="10" key="1">
    <citation type="submission" date="2021-01" db="EMBL/GenBank/DDBJ databases">
        <authorList>
            <person name="Corre E."/>
            <person name="Pelletier E."/>
            <person name="Niang G."/>
            <person name="Scheremetjew M."/>
            <person name="Finn R."/>
            <person name="Kale V."/>
            <person name="Holt S."/>
            <person name="Cochrane G."/>
            <person name="Meng A."/>
            <person name="Brown T."/>
            <person name="Cohen L."/>
        </authorList>
    </citation>
    <scope>NUCLEOTIDE SEQUENCE</scope>
    <source>
        <strain evidence="10">CCMP3107</strain>
    </source>
</reference>
<feature type="region of interest" description="Disordered" evidence="8">
    <location>
        <begin position="157"/>
        <end position="180"/>
    </location>
</feature>
<evidence type="ECO:0000313" key="10">
    <source>
        <dbReference type="EMBL" id="CAE0629647.1"/>
    </source>
</evidence>
<feature type="domain" description="SET" evidence="9">
    <location>
        <begin position="191"/>
        <end position="312"/>
    </location>
</feature>
<sequence>MDEKALASLMVNLGEQVTPDAFAPGWVGYIEESFFGTASAEGCISSIWGETCAGTIAGGGTNGRFCSWKKHLEGTQALSLRELWALFGELKLYVELGKFSTAPTIGSTGGPAYYDQDGRKISSHRIIKECNAYCLCPCPGIPEPALREREHDLIGPQQPAGVGTGEDEVDRKGQQAPPPCRHRRAQLGAASGLEVFHVSKEKGFGVRAKVMIPKSSYLFEYAGEYVDDHEFKRRQHSYLGKRLTMQYGLFLGKYYIDATRFGNIGRFMNHSCEPNVKAIEIFSDHHDLMYPKVGFFAVRDINIGEEITWNYGSLCHDAEMKATDCKCFCNSPSCKRFLPH</sequence>
<evidence type="ECO:0000256" key="5">
    <source>
        <dbReference type="ARBA" id="ARBA00022691"/>
    </source>
</evidence>
<protein>
    <recommendedName>
        <fullName evidence="9">SET domain-containing protein</fullName>
    </recommendedName>
</protein>
<dbReference type="PANTHER" id="PTHR46223:SF3">
    <property type="entry name" value="HISTONE-LYSINE N-METHYLTRANSFERASE SET-23"/>
    <property type="match status" value="1"/>
</dbReference>